<evidence type="ECO:0000313" key="1">
    <source>
        <dbReference type="EMBL" id="PZN70093.1"/>
    </source>
</evidence>
<accession>A0A2W4QD34</accession>
<dbReference type="EMBL" id="QJPH01000564">
    <property type="protein sequence ID" value="PZN70093.1"/>
    <property type="molecule type" value="Genomic_DNA"/>
</dbReference>
<gene>
    <name evidence="1" type="ORF">DM484_28790</name>
</gene>
<dbReference type="AlphaFoldDB" id="A0A2W4QD34"/>
<sequence>MNSNCEITTWDDGFDFFGKSKYFANVDIDKNGSAKCFGMVNERRAMHMMNLENSIARMSVESTIAQSFAL</sequence>
<reference evidence="1 2" key="1">
    <citation type="journal article" date="2018" name="Aquat. Microb. Ecol.">
        <title>Gammaproteobacterial methanotrophs dominate.</title>
        <authorList>
            <person name="Rissanen A.J."/>
            <person name="Saarenheimo J."/>
            <person name="Tiirola M."/>
            <person name="Peura S."/>
            <person name="Aalto S.L."/>
            <person name="Karvinen A."/>
            <person name="Nykanen H."/>
        </authorList>
    </citation>
    <scope>NUCLEOTIDE SEQUENCE [LARGE SCALE GENOMIC DNA]</scope>
    <source>
        <strain evidence="1">AMbin10</strain>
    </source>
</reference>
<name>A0A2W4QD34_9GAMM</name>
<dbReference type="Proteomes" id="UP000249396">
    <property type="component" value="Unassembled WGS sequence"/>
</dbReference>
<organism evidence="1 2">
    <name type="scientific">Candidatus Methylumidiphilus alinenensis</name>
    <dbReference type="NCBI Taxonomy" id="2202197"/>
    <lineage>
        <taxon>Bacteria</taxon>
        <taxon>Pseudomonadati</taxon>
        <taxon>Pseudomonadota</taxon>
        <taxon>Gammaproteobacteria</taxon>
        <taxon>Methylococcales</taxon>
        <taxon>Candidatus Methylumidiphilus</taxon>
    </lineage>
</organism>
<proteinExistence type="predicted"/>
<comment type="caution">
    <text evidence="1">The sequence shown here is derived from an EMBL/GenBank/DDBJ whole genome shotgun (WGS) entry which is preliminary data.</text>
</comment>
<protein>
    <submittedName>
        <fullName evidence="1">Uncharacterized protein</fullName>
    </submittedName>
</protein>
<evidence type="ECO:0000313" key="2">
    <source>
        <dbReference type="Proteomes" id="UP000249396"/>
    </source>
</evidence>